<protein>
    <submittedName>
        <fullName evidence="2">Uncharacterized protein</fullName>
    </submittedName>
</protein>
<feature type="region of interest" description="Disordered" evidence="1">
    <location>
        <begin position="170"/>
        <end position="198"/>
    </location>
</feature>
<accession>A0ABX0GK62</accession>
<name>A0ABX0GK62_9GAMM</name>
<sequence length="198" mass="21975">MINLVRRYWLIVVWGSLCLWLGDRWAGSRLLPQINQEIENRKDAELTFYRAQKEMTELNASALQKLIEKQQAQQHANEKMSNDLYAALTRLSQTTQRIEQRIPEALARDGNTYTGIGPDGLQLYQAALGYRRCAISDFRMPDHPADIAAHTDKAVHSDIGGTACVADSCQPVRPMEPGTGTKAPGHQSLGGQTTGKAK</sequence>
<proteinExistence type="predicted"/>
<evidence type="ECO:0000256" key="1">
    <source>
        <dbReference type="SAM" id="MobiDB-lite"/>
    </source>
</evidence>
<evidence type="ECO:0000313" key="2">
    <source>
        <dbReference type="EMBL" id="NHB89206.1"/>
    </source>
</evidence>
<evidence type="ECO:0000313" key="3">
    <source>
        <dbReference type="Proteomes" id="UP000697802"/>
    </source>
</evidence>
<dbReference type="EMBL" id="PUJU01000038">
    <property type="protein sequence ID" value="NHB89206.1"/>
    <property type="molecule type" value="Genomic_DNA"/>
</dbReference>
<feature type="compositionally biased region" description="Polar residues" evidence="1">
    <location>
        <begin position="189"/>
        <end position="198"/>
    </location>
</feature>
<gene>
    <name evidence="2" type="ORF">C5471_16495</name>
</gene>
<organism evidence="2 3">
    <name type="scientific">Photorhabdus tasmaniensis</name>
    <dbReference type="NCBI Taxonomy" id="1004159"/>
    <lineage>
        <taxon>Bacteria</taxon>
        <taxon>Pseudomonadati</taxon>
        <taxon>Pseudomonadota</taxon>
        <taxon>Gammaproteobacteria</taxon>
        <taxon>Enterobacterales</taxon>
        <taxon>Morganellaceae</taxon>
        <taxon>Photorhabdus</taxon>
    </lineage>
</organism>
<keyword evidence="3" id="KW-1185">Reference proteome</keyword>
<dbReference type="Proteomes" id="UP000697802">
    <property type="component" value="Unassembled WGS sequence"/>
</dbReference>
<comment type="caution">
    <text evidence="2">The sequence shown here is derived from an EMBL/GenBank/DDBJ whole genome shotgun (WGS) entry which is preliminary data.</text>
</comment>
<reference evidence="2 3" key="1">
    <citation type="submission" date="2018-02" db="EMBL/GenBank/DDBJ databases">
        <authorList>
            <person name="Machado R.A."/>
        </authorList>
    </citation>
    <scope>NUCLEOTIDE SEQUENCE [LARGE SCALE GENOMIC DNA]</scope>
    <source>
        <strain evidence="2 3">T327</strain>
    </source>
</reference>